<evidence type="ECO:0000256" key="5">
    <source>
        <dbReference type="ARBA" id="ARBA00022840"/>
    </source>
</evidence>
<evidence type="ECO:0000256" key="1">
    <source>
        <dbReference type="ARBA" id="ARBA00022741"/>
    </source>
</evidence>
<comment type="caution">
    <text evidence="12">The sequence shown here is derived from an EMBL/GenBank/DDBJ whole genome shotgun (WGS) entry which is preliminary data.</text>
</comment>
<dbReference type="CDD" id="cd18809">
    <property type="entry name" value="SF1_C_RecD"/>
    <property type="match status" value="1"/>
</dbReference>
<keyword evidence="9" id="KW-0233">DNA recombination</keyword>
<dbReference type="PANTHER" id="PTHR47642:SF5">
    <property type="entry name" value="ATP-DEPENDENT DNA HELICASE"/>
    <property type="match status" value="1"/>
</dbReference>
<gene>
    <name evidence="12" type="ORF">GTA08_BOTSDO03174</name>
</gene>
<dbReference type="Gene3D" id="3.40.50.300">
    <property type="entry name" value="P-loop containing nucleotide triphosphate hydrolases"/>
    <property type="match status" value="1"/>
</dbReference>
<dbReference type="EC" id="5.6.2.3" evidence="9"/>
<keyword evidence="5 9" id="KW-0067">ATP-binding</keyword>
<dbReference type="AlphaFoldDB" id="A0A8H4J3L2"/>
<dbReference type="Proteomes" id="UP000572817">
    <property type="component" value="Unassembled WGS sequence"/>
</dbReference>
<evidence type="ECO:0000256" key="4">
    <source>
        <dbReference type="ARBA" id="ARBA00022806"/>
    </source>
</evidence>
<dbReference type="SMART" id="SM00382">
    <property type="entry name" value="AAA"/>
    <property type="match status" value="1"/>
</dbReference>
<dbReference type="CDD" id="cd18037">
    <property type="entry name" value="DEXSc_Pif1_like"/>
    <property type="match status" value="1"/>
</dbReference>
<dbReference type="Pfam" id="PF21530">
    <property type="entry name" value="Pif1_2B_dom"/>
    <property type="match status" value="1"/>
</dbReference>
<dbReference type="EMBL" id="WWBZ02000016">
    <property type="protein sequence ID" value="KAF4310158.1"/>
    <property type="molecule type" value="Genomic_DNA"/>
</dbReference>
<dbReference type="GO" id="GO:0000723">
    <property type="term" value="P:telomere maintenance"/>
    <property type="evidence" value="ECO:0007669"/>
    <property type="project" value="InterPro"/>
</dbReference>
<evidence type="ECO:0000313" key="13">
    <source>
        <dbReference type="Proteomes" id="UP000572817"/>
    </source>
</evidence>
<comment type="catalytic activity">
    <reaction evidence="9">
        <text>ATP + H2O = ADP + phosphate + H(+)</text>
        <dbReference type="Rhea" id="RHEA:13065"/>
        <dbReference type="ChEBI" id="CHEBI:15377"/>
        <dbReference type="ChEBI" id="CHEBI:15378"/>
        <dbReference type="ChEBI" id="CHEBI:30616"/>
        <dbReference type="ChEBI" id="CHEBI:43474"/>
        <dbReference type="ChEBI" id="CHEBI:456216"/>
        <dbReference type="EC" id="5.6.2.3"/>
    </reaction>
</comment>
<keyword evidence="1 9" id="KW-0547">Nucleotide-binding</keyword>
<dbReference type="GO" id="GO:0043139">
    <property type="term" value="F:5'-3' DNA helicase activity"/>
    <property type="evidence" value="ECO:0007669"/>
    <property type="project" value="UniProtKB-EC"/>
</dbReference>
<comment type="similarity">
    <text evidence="9">Belongs to the helicase family.</text>
</comment>
<sequence>MDAQTIETSKPTEIHRRRANPSSCFGDELSEEQRTVLDLVLNQGKSIFFTGPAGTGKSFLLRKILEGLTIKYLDDSHRCVAVTASTGLAAYSIGGTTLHRFAGIGIGKAPTVKLIVDIFKDPKLKRKRWMDVQVLIVDEISMIESTLFDKLDMIARAVRGVDRPFGGIQLVITGDFFQLPPVIQGPDDGNPRFCFEAKAWKTAIQHTIGLTHIYRQRDPVFATRQPTTAQTFPLRREADVTNAKRVQKIKGAVKTYLAKDGGIITDPATRKRLLSDCIAPEVLALKATAQVMLVKNIDTTLVNGSLGRVVGFANRHTFLHSRWDHEGHEENQESRPATAPSTPADHLPEERLPLYPVVRFQLANGGTRTALCEPAEWAVERWVPDPWSDGGWAVERLATRAQVPLILAWALSIHKSQGQTLELVWVDLDRVFEMGQAYVALSRATSMDGLQVLNFDPTRVTAHPKVKAFYASLSRR</sequence>
<comment type="cofactor">
    <cofactor evidence="9">
        <name>Mg(2+)</name>
        <dbReference type="ChEBI" id="CHEBI:18420"/>
    </cofactor>
</comment>
<dbReference type="Pfam" id="PF05970">
    <property type="entry name" value="PIF1"/>
    <property type="match status" value="1"/>
</dbReference>
<feature type="domain" description="AAA+ ATPase" evidence="11">
    <location>
        <begin position="43"/>
        <end position="205"/>
    </location>
</feature>
<keyword evidence="4 9" id="KW-0347">Helicase</keyword>
<feature type="region of interest" description="Disordered" evidence="10">
    <location>
        <begin position="1"/>
        <end position="25"/>
    </location>
</feature>
<evidence type="ECO:0000256" key="2">
    <source>
        <dbReference type="ARBA" id="ARBA00022763"/>
    </source>
</evidence>
<evidence type="ECO:0000256" key="10">
    <source>
        <dbReference type="SAM" id="MobiDB-lite"/>
    </source>
</evidence>
<evidence type="ECO:0000256" key="7">
    <source>
        <dbReference type="ARBA" id="ARBA00023204"/>
    </source>
</evidence>
<evidence type="ECO:0000313" key="12">
    <source>
        <dbReference type="EMBL" id="KAF4310158.1"/>
    </source>
</evidence>
<dbReference type="GO" id="GO:0016787">
    <property type="term" value="F:hydrolase activity"/>
    <property type="evidence" value="ECO:0007669"/>
    <property type="project" value="UniProtKB-KW"/>
</dbReference>
<dbReference type="SUPFAM" id="SSF52540">
    <property type="entry name" value="P-loop containing nucleoside triphosphate hydrolases"/>
    <property type="match status" value="2"/>
</dbReference>
<dbReference type="InterPro" id="IPR010285">
    <property type="entry name" value="DNA_helicase_pif1-like_DEAD"/>
</dbReference>
<proteinExistence type="inferred from homology"/>
<keyword evidence="8" id="KW-0413">Isomerase</keyword>
<dbReference type="InterPro" id="IPR003593">
    <property type="entry name" value="AAA+_ATPase"/>
</dbReference>
<keyword evidence="7 9" id="KW-0234">DNA repair</keyword>
<evidence type="ECO:0000259" key="11">
    <source>
        <dbReference type="SMART" id="SM00382"/>
    </source>
</evidence>
<name>A0A8H4J3L2_9PEZI</name>
<evidence type="ECO:0000256" key="6">
    <source>
        <dbReference type="ARBA" id="ARBA00023125"/>
    </source>
</evidence>
<dbReference type="PANTHER" id="PTHR47642">
    <property type="entry name" value="ATP-DEPENDENT DNA HELICASE"/>
    <property type="match status" value="1"/>
</dbReference>
<feature type="compositionally biased region" description="Polar residues" evidence="10">
    <location>
        <begin position="1"/>
        <end position="11"/>
    </location>
</feature>
<dbReference type="InterPro" id="IPR027417">
    <property type="entry name" value="P-loop_NTPase"/>
</dbReference>
<keyword evidence="6" id="KW-0238">DNA-binding</keyword>
<dbReference type="OrthoDB" id="432234at2759"/>
<dbReference type="GO" id="GO:0006281">
    <property type="term" value="P:DNA repair"/>
    <property type="evidence" value="ECO:0007669"/>
    <property type="project" value="UniProtKB-KW"/>
</dbReference>
<dbReference type="GO" id="GO:0006310">
    <property type="term" value="P:DNA recombination"/>
    <property type="evidence" value="ECO:0007669"/>
    <property type="project" value="UniProtKB-KW"/>
</dbReference>
<dbReference type="InterPro" id="IPR051055">
    <property type="entry name" value="PIF1_helicase"/>
</dbReference>
<protein>
    <recommendedName>
        <fullName evidence="9">ATP-dependent DNA helicase</fullName>
        <ecNumber evidence="9">5.6.2.3</ecNumber>
    </recommendedName>
</protein>
<evidence type="ECO:0000256" key="3">
    <source>
        <dbReference type="ARBA" id="ARBA00022801"/>
    </source>
</evidence>
<keyword evidence="13" id="KW-1185">Reference proteome</keyword>
<keyword evidence="3 9" id="KW-0378">Hydrolase</keyword>
<reference evidence="12" key="1">
    <citation type="submission" date="2020-04" db="EMBL/GenBank/DDBJ databases">
        <title>Genome Assembly and Annotation of Botryosphaeria dothidea sdau 11-99, a Latent Pathogen of Apple Fruit Ring Rot in China.</title>
        <authorList>
            <person name="Yu C."/>
            <person name="Diao Y."/>
            <person name="Lu Q."/>
            <person name="Zhao J."/>
            <person name="Cui S."/>
            <person name="Peng C."/>
            <person name="He B."/>
            <person name="Liu H."/>
        </authorList>
    </citation>
    <scope>NUCLEOTIDE SEQUENCE [LARGE SCALE GENOMIC DNA]</scope>
    <source>
        <strain evidence="12">Sdau11-99</strain>
    </source>
</reference>
<keyword evidence="2 9" id="KW-0227">DNA damage</keyword>
<dbReference type="GO" id="GO:0005524">
    <property type="term" value="F:ATP binding"/>
    <property type="evidence" value="ECO:0007669"/>
    <property type="project" value="UniProtKB-KW"/>
</dbReference>
<evidence type="ECO:0000256" key="9">
    <source>
        <dbReference type="RuleBase" id="RU363044"/>
    </source>
</evidence>
<feature type="region of interest" description="Disordered" evidence="10">
    <location>
        <begin position="326"/>
        <end position="346"/>
    </location>
</feature>
<dbReference type="InterPro" id="IPR049163">
    <property type="entry name" value="Pif1-like_2B_dom"/>
</dbReference>
<evidence type="ECO:0000256" key="8">
    <source>
        <dbReference type="ARBA" id="ARBA00023235"/>
    </source>
</evidence>
<accession>A0A8H4J3L2</accession>
<organism evidence="12 13">
    <name type="scientific">Botryosphaeria dothidea</name>
    <dbReference type="NCBI Taxonomy" id="55169"/>
    <lineage>
        <taxon>Eukaryota</taxon>
        <taxon>Fungi</taxon>
        <taxon>Dikarya</taxon>
        <taxon>Ascomycota</taxon>
        <taxon>Pezizomycotina</taxon>
        <taxon>Dothideomycetes</taxon>
        <taxon>Dothideomycetes incertae sedis</taxon>
        <taxon>Botryosphaeriales</taxon>
        <taxon>Botryosphaeriaceae</taxon>
        <taxon>Botryosphaeria</taxon>
    </lineage>
</organism>